<evidence type="ECO:0000313" key="2">
    <source>
        <dbReference type="Proteomes" id="UP000594014"/>
    </source>
</evidence>
<protein>
    <submittedName>
        <fullName evidence="1">LPS biosynthesis protein</fullName>
    </submittedName>
</protein>
<name>A0ACD1AB58_9FIRM</name>
<dbReference type="EMBL" id="CP042469">
    <property type="protein sequence ID" value="QOX63526.1"/>
    <property type="molecule type" value="Genomic_DNA"/>
</dbReference>
<sequence>MKIDNNEIVKKQQELSTQGLKKEALEMKMEFLKKVKESGVDHCSCKEPCPHHGNCYECVVLHRGHRDHLPFCFWDMINEKLYGLSRMTEGSLMDYSPEIEDAQKDR</sequence>
<organism evidence="1 2">
    <name type="scientific">Anoxybacterium hadale</name>
    <dbReference type="NCBI Taxonomy" id="3408580"/>
    <lineage>
        <taxon>Bacteria</taxon>
        <taxon>Bacillati</taxon>
        <taxon>Bacillota</taxon>
        <taxon>Clostridia</taxon>
        <taxon>Peptostreptococcales</taxon>
        <taxon>Anaerovoracaceae</taxon>
        <taxon>Anoxybacterium</taxon>
    </lineage>
</organism>
<evidence type="ECO:0000313" key="1">
    <source>
        <dbReference type="EMBL" id="QOX63526.1"/>
    </source>
</evidence>
<keyword evidence="2" id="KW-1185">Reference proteome</keyword>
<reference evidence="1" key="1">
    <citation type="submission" date="2019-08" db="EMBL/GenBank/DDBJ databases">
        <title>Genome sequence of Clostridiales bacterium MT110.</title>
        <authorList>
            <person name="Cao J."/>
        </authorList>
    </citation>
    <scope>NUCLEOTIDE SEQUENCE</scope>
    <source>
        <strain evidence="1">MT110</strain>
    </source>
</reference>
<dbReference type="Proteomes" id="UP000594014">
    <property type="component" value="Chromosome"/>
</dbReference>
<proteinExistence type="predicted"/>
<gene>
    <name evidence="1" type="ORF">FRZ06_09255</name>
</gene>
<accession>A0ACD1AB58</accession>